<evidence type="ECO:0000313" key="11">
    <source>
        <dbReference type="Proteomes" id="UP000199820"/>
    </source>
</evidence>
<feature type="binding site" evidence="7 8">
    <location>
        <position position="55"/>
    </location>
    <ligand>
        <name>S-adenosyl-L-methionine</name>
        <dbReference type="ChEBI" id="CHEBI:59789"/>
    </ligand>
</feature>
<feature type="binding site" evidence="7 8">
    <location>
        <position position="30"/>
    </location>
    <ligand>
        <name>S-adenosyl-L-methionine</name>
        <dbReference type="ChEBI" id="CHEBI:59789"/>
    </ligand>
</feature>
<dbReference type="SUPFAM" id="SSF53335">
    <property type="entry name" value="S-adenosyl-L-methionine-dependent methyltransferases"/>
    <property type="match status" value="1"/>
</dbReference>
<dbReference type="PANTHER" id="PTHR11727:SF7">
    <property type="entry name" value="DIMETHYLADENOSINE TRANSFERASE-RELATED"/>
    <property type="match status" value="1"/>
</dbReference>
<dbReference type="EC" id="2.1.1.182" evidence="7"/>
<dbReference type="PROSITE" id="PS01131">
    <property type="entry name" value="RRNA_A_DIMETH"/>
    <property type="match status" value="1"/>
</dbReference>
<dbReference type="GO" id="GO:0003723">
    <property type="term" value="F:RNA binding"/>
    <property type="evidence" value="ECO:0007669"/>
    <property type="project" value="UniProtKB-UniRule"/>
</dbReference>
<feature type="binding site" evidence="7 8">
    <location>
        <position position="125"/>
    </location>
    <ligand>
        <name>S-adenosyl-L-methionine</name>
        <dbReference type="ChEBI" id="CHEBI:59789"/>
    </ligand>
</feature>
<keyword evidence="1 7" id="KW-0963">Cytoplasm</keyword>
<organism evidence="10 11">
    <name type="scientific">[Clostridium] aminophilum</name>
    <dbReference type="NCBI Taxonomy" id="1526"/>
    <lineage>
        <taxon>Bacteria</taxon>
        <taxon>Bacillati</taxon>
        <taxon>Bacillota</taxon>
        <taxon>Clostridia</taxon>
        <taxon>Lachnospirales</taxon>
        <taxon>Lachnospiraceae</taxon>
    </lineage>
</organism>
<comment type="subcellular location">
    <subcellularLocation>
        <location evidence="7">Cytoplasm</location>
    </subcellularLocation>
</comment>
<evidence type="ECO:0000256" key="3">
    <source>
        <dbReference type="ARBA" id="ARBA00022603"/>
    </source>
</evidence>
<dbReference type="Proteomes" id="UP000199820">
    <property type="component" value="Unassembled WGS sequence"/>
</dbReference>
<evidence type="ECO:0000256" key="5">
    <source>
        <dbReference type="ARBA" id="ARBA00022691"/>
    </source>
</evidence>
<keyword evidence="5 7" id="KW-0949">S-adenosyl-L-methionine</keyword>
<dbReference type="PROSITE" id="PS51689">
    <property type="entry name" value="SAM_RNA_A_N6_MT"/>
    <property type="match status" value="1"/>
</dbReference>
<evidence type="ECO:0000256" key="8">
    <source>
        <dbReference type="PROSITE-ProRule" id="PRU01026"/>
    </source>
</evidence>
<gene>
    <name evidence="7" type="primary">rsmA</name>
    <name evidence="7" type="synonym">ksgA</name>
    <name evidence="10" type="ORF">SAMN04487771_10768</name>
</gene>
<dbReference type="InterPro" id="IPR020598">
    <property type="entry name" value="rRNA_Ade_methylase_Trfase_N"/>
</dbReference>
<dbReference type="InterPro" id="IPR020596">
    <property type="entry name" value="rRNA_Ade_Mease_Trfase_CS"/>
</dbReference>
<evidence type="ECO:0000259" key="9">
    <source>
        <dbReference type="SMART" id="SM00650"/>
    </source>
</evidence>
<dbReference type="EMBL" id="FOIL01000076">
    <property type="protein sequence ID" value="SET94281.1"/>
    <property type="molecule type" value="Genomic_DNA"/>
</dbReference>
<dbReference type="CDD" id="cd02440">
    <property type="entry name" value="AdoMet_MTases"/>
    <property type="match status" value="1"/>
</dbReference>
<keyword evidence="3 7" id="KW-0489">Methyltransferase</keyword>
<reference evidence="10 11" key="1">
    <citation type="submission" date="2016-10" db="EMBL/GenBank/DDBJ databases">
        <authorList>
            <person name="de Groot N.N."/>
        </authorList>
    </citation>
    <scope>NUCLEOTIDE SEQUENCE [LARGE SCALE GENOMIC DNA]</scope>
    <source>
        <strain evidence="10 11">KH1P1</strain>
    </source>
</reference>
<dbReference type="Pfam" id="PF00398">
    <property type="entry name" value="RrnaAD"/>
    <property type="match status" value="1"/>
</dbReference>
<dbReference type="FunFam" id="3.40.50.150:FF:000023">
    <property type="entry name" value="Ribosomal RNA small subunit methyltransferase A"/>
    <property type="match status" value="1"/>
</dbReference>
<dbReference type="Gene3D" id="3.40.50.150">
    <property type="entry name" value="Vaccinia Virus protein VP39"/>
    <property type="match status" value="1"/>
</dbReference>
<keyword evidence="6 7" id="KW-0694">RNA-binding</keyword>
<feature type="binding site" evidence="7 8">
    <location>
        <position position="28"/>
    </location>
    <ligand>
        <name>S-adenosyl-L-methionine</name>
        <dbReference type="ChEBI" id="CHEBI:59789"/>
    </ligand>
</feature>
<dbReference type="GO" id="GO:0005829">
    <property type="term" value="C:cytosol"/>
    <property type="evidence" value="ECO:0007669"/>
    <property type="project" value="TreeGrafter"/>
</dbReference>
<dbReference type="NCBIfam" id="TIGR00755">
    <property type="entry name" value="ksgA"/>
    <property type="match status" value="1"/>
</dbReference>
<dbReference type="RefSeq" id="WP_074650603.1">
    <property type="nucleotide sequence ID" value="NZ_FOIL01000076.1"/>
</dbReference>
<dbReference type="InterPro" id="IPR011530">
    <property type="entry name" value="rRNA_adenine_dimethylase"/>
</dbReference>
<sequence>MDNLAIPKNTIEIIQKYNFAFQKKFGQNFLIDPRVLEKIVVSAGIGKEDAVLEIGPGIGTMTRRLSESAGRVIAVEIDDHLIPILQETLSDLDNVTLIHNDILKVDIAKLAEEYNGGRPICVVANLPYYITTPIVMNLFESGVPLKTITVMVQKEVAERMQAGPGTKDYGALSLAVQYYAEAEIVANVPPNCFMPRPNVGSAVIRLTRHEKPPVEAQDEKEMFRLIRAAFGQRRKTLVNSVSNSPELSYSKEMIQAALGECGFSPTVRGEALTLSDFANLQKSLHNMIDK</sequence>
<evidence type="ECO:0000256" key="7">
    <source>
        <dbReference type="HAMAP-Rule" id="MF_00607"/>
    </source>
</evidence>
<dbReference type="Gene3D" id="1.10.8.100">
    <property type="entry name" value="Ribosomal RNA adenine dimethylase-like, domain 2"/>
    <property type="match status" value="1"/>
</dbReference>
<accession>A0A1I0IBS9</accession>
<dbReference type="InterPro" id="IPR023165">
    <property type="entry name" value="rRNA_Ade_diMease-like_C"/>
</dbReference>
<keyword evidence="2 7" id="KW-0698">rRNA processing</keyword>
<evidence type="ECO:0000256" key="6">
    <source>
        <dbReference type="ARBA" id="ARBA00022884"/>
    </source>
</evidence>
<dbReference type="PANTHER" id="PTHR11727">
    <property type="entry name" value="DIMETHYLADENOSINE TRANSFERASE"/>
    <property type="match status" value="1"/>
</dbReference>
<dbReference type="InterPro" id="IPR001737">
    <property type="entry name" value="KsgA/Erm"/>
</dbReference>
<feature type="domain" description="Ribosomal RNA adenine methylase transferase N-terminal" evidence="9">
    <location>
        <begin position="35"/>
        <end position="210"/>
    </location>
</feature>
<feature type="binding site" evidence="7 8">
    <location>
        <position position="76"/>
    </location>
    <ligand>
        <name>S-adenosyl-L-methionine</name>
        <dbReference type="ChEBI" id="CHEBI:59789"/>
    </ligand>
</feature>
<dbReference type="GO" id="GO:0052908">
    <property type="term" value="F:16S rRNA (adenine(1518)-N(6)/adenine(1519)-N(6))-dimethyltransferase activity"/>
    <property type="evidence" value="ECO:0007669"/>
    <property type="project" value="UniProtKB-EC"/>
</dbReference>
<dbReference type="HAMAP" id="MF_00607">
    <property type="entry name" value="16SrRNA_methyltr_A"/>
    <property type="match status" value="1"/>
</dbReference>
<dbReference type="InterPro" id="IPR029063">
    <property type="entry name" value="SAM-dependent_MTases_sf"/>
</dbReference>
<evidence type="ECO:0000313" key="10">
    <source>
        <dbReference type="EMBL" id="SET94281.1"/>
    </source>
</evidence>
<protein>
    <recommendedName>
        <fullName evidence="7">Ribosomal RNA small subunit methyltransferase A</fullName>
        <ecNumber evidence="7">2.1.1.182</ecNumber>
    </recommendedName>
    <alternativeName>
        <fullName evidence="7">16S rRNA (adenine(1518)-N(6)/adenine(1519)-N(6))-dimethyltransferase</fullName>
    </alternativeName>
    <alternativeName>
        <fullName evidence="7">16S rRNA dimethyladenosine transferase</fullName>
    </alternativeName>
    <alternativeName>
        <fullName evidence="7">16S rRNA dimethylase</fullName>
    </alternativeName>
    <alternativeName>
        <fullName evidence="7">S-adenosylmethionine-6-N', N'-adenosyl(rRNA) dimethyltransferase</fullName>
    </alternativeName>
</protein>
<dbReference type="eggNOG" id="COG0030">
    <property type="taxonomic scope" value="Bacteria"/>
</dbReference>
<keyword evidence="11" id="KW-1185">Reference proteome</keyword>
<dbReference type="SMART" id="SM00650">
    <property type="entry name" value="rADc"/>
    <property type="match status" value="1"/>
</dbReference>
<dbReference type="AlphaFoldDB" id="A0A1I0IBS9"/>
<comment type="catalytic activity">
    <reaction evidence="7">
        <text>adenosine(1518)/adenosine(1519) in 16S rRNA + 4 S-adenosyl-L-methionine = N(6)-dimethyladenosine(1518)/N(6)-dimethyladenosine(1519) in 16S rRNA + 4 S-adenosyl-L-homocysteine + 4 H(+)</text>
        <dbReference type="Rhea" id="RHEA:19609"/>
        <dbReference type="Rhea" id="RHEA-COMP:10232"/>
        <dbReference type="Rhea" id="RHEA-COMP:10233"/>
        <dbReference type="ChEBI" id="CHEBI:15378"/>
        <dbReference type="ChEBI" id="CHEBI:57856"/>
        <dbReference type="ChEBI" id="CHEBI:59789"/>
        <dbReference type="ChEBI" id="CHEBI:74411"/>
        <dbReference type="ChEBI" id="CHEBI:74493"/>
        <dbReference type="EC" id="2.1.1.182"/>
    </reaction>
</comment>
<comment type="function">
    <text evidence="7">Specifically dimethylates two adjacent adenosines (A1518 and A1519) in the loop of a conserved hairpin near the 3'-end of 16S rRNA in the 30S particle. May play a critical role in biogenesis of 30S subunits.</text>
</comment>
<keyword evidence="4 7" id="KW-0808">Transferase</keyword>
<evidence type="ECO:0000256" key="4">
    <source>
        <dbReference type="ARBA" id="ARBA00022679"/>
    </source>
</evidence>
<name>A0A1I0IBS9_9FIRM</name>
<dbReference type="STRING" id="1526.SAMN02910262_01016"/>
<dbReference type="OrthoDB" id="9814755at2"/>
<feature type="binding site" evidence="7 8">
    <location>
        <position position="101"/>
    </location>
    <ligand>
        <name>S-adenosyl-L-methionine</name>
        <dbReference type="ChEBI" id="CHEBI:59789"/>
    </ligand>
</feature>
<proteinExistence type="inferred from homology"/>
<comment type="similarity">
    <text evidence="7">Belongs to the class I-like SAM-binding methyltransferase superfamily. rRNA adenine N(6)-methyltransferase family. RsmA subfamily.</text>
</comment>
<evidence type="ECO:0000256" key="2">
    <source>
        <dbReference type="ARBA" id="ARBA00022552"/>
    </source>
</evidence>
<evidence type="ECO:0000256" key="1">
    <source>
        <dbReference type="ARBA" id="ARBA00022490"/>
    </source>
</evidence>